<evidence type="ECO:0000256" key="2">
    <source>
        <dbReference type="SAM" id="MobiDB-lite"/>
    </source>
</evidence>
<proteinExistence type="predicted"/>
<dbReference type="PANTHER" id="PTHR30097">
    <property type="entry name" value="CATION EFFLUX SYSTEM PROTEIN CUSB"/>
    <property type="match status" value="1"/>
</dbReference>
<keyword evidence="1" id="KW-0813">Transport</keyword>
<feature type="domain" description="Peptidoglycan binding-like" evidence="3">
    <location>
        <begin position="134"/>
        <end position="182"/>
    </location>
</feature>
<reference evidence="4 5" key="1">
    <citation type="submission" date="2016-10" db="EMBL/GenBank/DDBJ databases">
        <authorList>
            <person name="Varghese N."/>
            <person name="Submissions S."/>
        </authorList>
    </citation>
    <scope>NUCLEOTIDE SEQUENCE [LARGE SCALE GENOMIC DNA]</scope>
    <source>
        <strain evidence="4 5">DSM 9169</strain>
    </source>
</reference>
<dbReference type="PANTHER" id="PTHR30097:SF4">
    <property type="entry name" value="SLR6042 PROTEIN"/>
    <property type="match status" value="1"/>
</dbReference>
<dbReference type="EMBL" id="LT629792">
    <property type="protein sequence ID" value="SDU05576.1"/>
    <property type="molecule type" value="Genomic_DNA"/>
</dbReference>
<dbReference type="Gene3D" id="2.40.420.20">
    <property type="match status" value="1"/>
</dbReference>
<evidence type="ECO:0000259" key="3">
    <source>
        <dbReference type="Pfam" id="PF01471"/>
    </source>
</evidence>
<dbReference type="InterPro" id="IPR051909">
    <property type="entry name" value="MFP_Cation_Efflux"/>
</dbReference>
<dbReference type="Pfam" id="PF01471">
    <property type="entry name" value="PG_binding_1"/>
    <property type="match status" value="1"/>
</dbReference>
<dbReference type="InterPro" id="IPR036365">
    <property type="entry name" value="PGBD-like_sf"/>
</dbReference>
<feature type="compositionally biased region" description="Polar residues" evidence="2">
    <location>
        <begin position="247"/>
        <end position="259"/>
    </location>
</feature>
<dbReference type="Gene3D" id="1.10.101.10">
    <property type="entry name" value="PGBD-like superfamily/PGBD"/>
    <property type="match status" value="1"/>
</dbReference>
<evidence type="ECO:0000313" key="4">
    <source>
        <dbReference type="EMBL" id="SDU05576.1"/>
    </source>
</evidence>
<evidence type="ECO:0000313" key="5">
    <source>
        <dbReference type="Proteomes" id="UP000198976"/>
    </source>
</evidence>
<dbReference type="Proteomes" id="UP000198976">
    <property type="component" value="Chromosome I"/>
</dbReference>
<gene>
    <name evidence="4" type="ORF">SAMN04489714_1890</name>
</gene>
<dbReference type="InterPro" id="IPR002477">
    <property type="entry name" value="Peptidoglycan-bd-like"/>
</dbReference>
<dbReference type="InterPro" id="IPR036366">
    <property type="entry name" value="PGBDSf"/>
</dbReference>
<organism evidence="4 5">
    <name type="scientific">Schaalia radingae</name>
    <dbReference type="NCBI Taxonomy" id="131110"/>
    <lineage>
        <taxon>Bacteria</taxon>
        <taxon>Bacillati</taxon>
        <taxon>Actinomycetota</taxon>
        <taxon>Actinomycetes</taxon>
        <taxon>Actinomycetales</taxon>
        <taxon>Actinomycetaceae</taxon>
        <taxon>Schaalia</taxon>
    </lineage>
</organism>
<keyword evidence="5" id="KW-1185">Reference proteome</keyword>
<protein>
    <submittedName>
        <fullName evidence="4">HlyD family secretion protein</fullName>
    </submittedName>
</protein>
<feature type="compositionally biased region" description="Low complexity" evidence="2">
    <location>
        <begin position="269"/>
        <end position="281"/>
    </location>
</feature>
<feature type="region of interest" description="Disordered" evidence="2">
    <location>
        <begin position="244"/>
        <end position="293"/>
    </location>
</feature>
<dbReference type="SUPFAM" id="SSF47090">
    <property type="entry name" value="PGBD-like"/>
    <property type="match status" value="1"/>
</dbReference>
<evidence type="ECO:0000256" key="1">
    <source>
        <dbReference type="ARBA" id="ARBA00022448"/>
    </source>
</evidence>
<name>A0ABY0VB92_9ACTO</name>
<sequence>MKAMTKRRTLVVLGIAAILIVTLVVASAIWLRHGGQANAAQSGQSGATGQAGSAIATEPVVREDLHGSVNVAGTLHYADSHQLRAGFDGIVTQLPEPGTQISAGAQLYQVGDDPAYLMRGATPAWRDFEDGMSNGQDVQQLEQSLKDLGYFADEPDERFDAQTISAIRNWQDAVGLTRSGRLQLGRIIFAPADLRVGTLSTRVGDRVTLDTSLFSVSSMQQVVDANVSLAQQDLAEKGREVTIQLPDGSTTPGTISSVGTPVERGAGNGQDSQADGQGSQANQAGPAAGNKERILPITVTPSDPEATSTLQEASVTVALPSQTRENVLTVPVNALLALTPTQFGVEIAREDGSFSQIPVETGLFSAGRVEVSGDDLAEGQHVVVPSR</sequence>
<accession>A0ABY0VB92</accession>